<accession>A0A2V5H993</accession>
<reference evidence="2 3" key="1">
    <citation type="submission" date="2018-02" db="EMBL/GenBank/DDBJ databases">
        <title>The genomes of Aspergillus section Nigri reveals drivers in fungal speciation.</title>
        <authorList>
            <consortium name="DOE Joint Genome Institute"/>
            <person name="Vesth T.C."/>
            <person name="Nybo J."/>
            <person name="Theobald S."/>
            <person name="Brandl J."/>
            <person name="Frisvad J.C."/>
            <person name="Nielsen K.F."/>
            <person name="Lyhne E.K."/>
            <person name="Kogle M.E."/>
            <person name="Kuo A."/>
            <person name="Riley R."/>
            <person name="Clum A."/>
            <person name="Nolan M."/>
            <person name="Lipzen A."/>
            <person name="Salamov A."/>
            <person name="Henrissat B."/>
            <person name="Wiebenga A."/>
            <person name="De vries R.P."/>
            <person name="Grigoriev I.V."/>
            <person name="Mortensen U.H."/>
            <person name="Andersen M.R."/>
            <person name="Baker S.E."/>
        </authorList>
    </citation>
    <scope>NUCLEOTIDE SEQUENCE [LARGE SCALE GENOMIC DNA]</scope>
    <source>
        <strain evidence="2 3">CBS 115571</strain>
    </source>
</reference>
<name>A0A2V5H993_ASPV1</name>
<evidence type="ECO:0000313" key="2">
    <source>
        <dbReference type="EMBL" id="PYI20889.1"/>
    </source>
</evidence>
<dbReference type="Proteomes" id="UP000249829">
    <property type="component" value="Unassembled WGS sequence"/>
</dbReference>
<protein>
    <submittedName>
        <fullName evidence="2">Uncharacterized protein</fullName>
    </submittedName>
</protein>
<gene>
    <name evidence="2" type="ORF">BO99DRAFT_442012</name>
</gene>
<dbReference type="AlphaFoldDB" id="A0A2V5H993"/>
<feature type="region of interest" description="Disordered" evidence="1">
    <location>
        <begin position="1"/>
        <end position="20"/>
    </location>
</feature>
<organism evidence="2 3">
    <name type="scientific">Aspergillus violaceofuscus (strain CBS 115571)</name>
    <dbReference type="NCBI Taxonomy" id="1450538"/>
    <lineage>
        <taxon>Eukaryota</taxon>
        <taxon>Fungi</taxon>
        <taxon>Dikarya</taxon>
        <taxon>Ascomycota</taxon>
        <taxon>Pezizomycotina</taxon>
        <taxon>Eurotiomycetes</taxon>
        <taxon>Eurotiomycetidae</taxon>
        <taxon>Eurotiales</taxon>
        <taxon>Aspergillaceae</taxon>
        <taxon>Aspergillus</taxon>
    </lineage>
</organism>
<keyword evidence="3" id="KW-1185">Reference proteome</keyword>
<sequence>MQRMAPPHPDLQAPLERPQHEHDTCILDSGLDDIHVPSLVPLPCPMVIRPKRVNHPSSALQARIDRKLTLTPAPAHLSTQTRPPSAAAPVTMTAPAATTTAKQLVPWDGKINWALNGTTVFKDSDEERRARVNPSNTFNRESHSKLWVFQFGLRYVPAAFEHNVYRAIKVDNLPAGAGLAQILAPIPGEILSARLLDTRAITGSKTALVTFVHQADAVGFLRAAAGLLPLKAGPPARVAPIPTPSYPISADMEKLIYDKGYTRCIRITHLRESLKGDICRALSTAYLVPQIESIHDGPSPGESLLRFCSIKAAAAAYVLLRAQAKFDECQWEFVKAVRSKNPRIGIWD</sequence>
<evidence type="ECO:0000256" key="1">
    <source>
        <dbReference type="SAM" id="MobiDB-lite"/>
    </source>
</evidence>
<dbReference type="EMBL" id="KZ825122">
    <property type="protein sequence ID" value="PYI20889.1"/>
    <property type="molecule type" value="Genomic_DNA"/>
</dbReference>
<proteinExistence type="predicted"/>
<evidence type="ECO:0000313" key="3">
    <source>
        <dbReference type="Proteomes" id="UP000249829"/>
    </source>
</evidence>
<dbReference type="OMA" id="IRWAIEG"/>